<dbReference type="Gene3D" id="3.40.50.1820">
    <property type="entry name" value="alpha/beta hydrolase"/>
    <property type="match status" value="1"/>
</dbReference>
<organism evidence="3 4">
    <name type="scientific">Shewanella inventionis</name>
    <dbReference type="NCBI Taxonomy" id="1738770"/>
    <lineage>
        <taxon>Bacteria</taxon>
        <taxon>Pseudomonadati</taxon>
        <taxon>Pseudomonadota</taxon>
        <taxon>Gammaproteobacteria</taxon>
        <taxon>Alteromonadales</taxon>
        <taxon>Shewanellaceae</taxon>
        <taxon>Shewanella</taxon>
    </lineage>
</organism>
<dbReference type="GO" id="GO:0016787">
    <property type="term" value="F:hydrolase activity"/>
    <property type="evidence" value="ECO:0007669"/>
    <property type="project" value="UniProtKB-KW"/>
</dbReference>
<dbReference type="InterPro" id="IPR000639">
    <property type="entry name" value="Epox_hydrolase-like"/>
</dbReference>
<dbReference type="PRINTS" id="PR00111">
    <property type="entry name" value="ABHYDROLASE"/>
</dbReference>
<protein>
    <submittedName>
        <fullName evidence="3">Alpha/beta hydrolase</fullName>
    </submittedName>
</protein>
<sequence length="313" mass="35479">MTLTHHYINIEHTNIHYVESVPMGKPTQVETLVFLHGFPEFWGTWHKQLEFFAPNYRVIAPDLPGYNLSDKPTDLEFYTVPKLIAFIAKLISAISPHKPVTLVAHDWGGAIAWPLAAFNASLLSRLVILNAAHPSTFTREMINNPNQRAKSAYIHQLISSGANSLLSQNNYQYLVDKLMQSQLPALFTDELLASYRQVWQQPGAINGMLQYYRAMPQLAHDDTNDNVGHGDTRLSHQVKPVSALKIPNIRINIPTLVLWGEQDLAFVNENLDGLTDYVTDCTIKRFSNTSHWIQHERPNEVNNAISEFLTSLQ</sequence>
<dbReference type="RefSeq" id="WP_188740288.1">
    <property type="nucleotide sequence ID" value="NZ_BMII01000028.1"/>
</dbReference>
<evidence type="ECO:0000313" key="4">
    <source>
        <dbReference type="Proteomes" id="UP000617555"/>
    </source>
</evidence>
<dbReference type="SUPFAM" id="SSF53474">
    <property type="entry name" value="alpha/beta-Hydrolases"/>
    <property type="match status" value="1"/>
</dbReference>
<name>A0ABQ1JGL4_9GAMM</name>
<keyword evidence="4" id="KW-1185">Reference proteome</keyword>
<dbReference type="PRINTS" id="PR00412">
    <property type="entry name" value="EPOXHYDRLASE"/>
</dbReference>
<gene>
    <name evidence="3" type="ORF">GCM10011607_31370</name>
</gene>
<dbReference type="EMBL" id="BMII01000028">
    <property type="protein sequence ID" value="GGB68469.1"/>
    <property type="molecule type" value="Genomic_DNA"/>
</dbReference>
<reference evidence="4" key="1">
    <citation type="journal article" date="2019" name="Int. J. Syst. Evol. Microbiol.">
        <title>The Global Catalogue of Microorganisms (GCM) 10K type strain sequencing project: providing services to taxonomists for standard genome sequencing and annotation.</title>
        <authorList>
            <consortium name="The Broad Institute Genomics Platform"/>
            <consortium name="The Broad Institute Genome Sequencing Center for Infectious Disease"/>
            <person name="Wu L."/>
            <person name="Ma J."/>
        </authorList>
    </citation>
    <scope>NUCLEOTIDE SEQUENCE [LARGE SCALE GENOMIC DNA]</scope>
    <source>
        <strain evidence="4">CGMCC 1.15339</strain>
    </source>
</reference>
<keyword evidence="1 3" id="KW-0378">Hydrolase</keyword>
<evidence type="ECO:0000256" key="1">
    <source>
        <dbReference type="ARBA" id="ARBA00022801"/>
    </source>
</evidence>
<feature type="domain" description="AB hydrolase-1" evidence="2">
    <location>
        <begin position="31"/>
        <end position="298"/>
    </location>
</feature>
<dbReference type="Pfam" id="PF00561">
    <property type="entry name" value="Abhydrolase_1"/>
    <property type="match status" value="1"/>
</dbReference>
<dbReference type="Proteomes" id="UP000617555">
    <property type="component" value="Unassembled WGS sequence"/>
</dbReference>
<dbReference type="InterPro" id="IPR000073">
    <property type="entry name" value="AB_hydrolase_1"/>
</dbReference>
<evidence type="ECO:0000259" key="2">
    <source>
        <dbReference type="Pfam" id="PF00561"/>
    </source>
</evidence>
<proteinExistence type="predicted"/>
<comment type="caution">
    <text evidence="3">The sequence shown here is derived from an EMBL/GenBank/DDBJ whole genome shotgun (WGS) entry which is preliminary data.</text>
</comment>
<dbReference type="InterPro" id="IPR029058">
    <property type="entry name" value="AB_hydrolase_fold"/>
</dbReference>
<accession>A0ABQ1JGL4</accession>
<dbReference type="PANTHER" id="PTHR43329">
    <property type="entry name" value="EPOXIDE HYDROLASE"/>
    <property type="match status" value="1"/>
</dbReference>
<evidence type="ECO:0000313" key="3">
    <source>
        <dbReference type="EMBL" id="GGB68469.1"/>
    </source>
</evidence>